<dbReference type="SUPFAM" id="SSF53056">
    <property type="entry name" value="beta-carbonic anhydrase, cab"/>
    <property type="match status" value="1"/>
</dbReference>
<dbReference type="GO" id="GO:0008270">
    <property type="term" value="F:zinc ion binding"/>
    <property type="evidence" value="ECO:0007669"/>
    <property type="project" value="InterPro"/>
</dbReference>
<accession>A0A948RW38</accession>
<organism evidence="1 2">
    <name type="scientific">Eiseniibacteriota bacterium</name>
    <dbReference type="NCBI Taxonomy" id="2212470"/>
    <lineage>
        <taxon>Bacteria</taxon>
        <taxon>Candidatus Eiseniibacteriota</taxon>
    </lineage>
</organism>
<proteinExistence type="predicted"/>
<evidence type="ECO:0000313" key="1">
    <source>
        <dbReference type="EMBL" id="MBU2691051.1"/>
    </source>
</evidence>
<dbReference type="EMBL" id="JAHJDP010000042">
    <property type="protein sequence ID" value="MBU2691051.1"/>
    <property type="molecule type" value="Genomic_DNA"/>
</dbReference>
<gene>
    <name evidence="1" type="ORF">KJ970_08985</name>
</gene>
<evidence type="ECO:0000313" key="2">
    <source>
        <dbReference type="Proteomes" id="UP000777784"/>
    </source>
</evidence>
<dbReference type="Gene3D" id="3.40.1050.10">
    <property type="entry name" value="Carbonic anhydrase"/>
    <property type="match status" value="1"/>
</dbReference>
<reference evidence="1" key="1">
    <citation type="submission" date="2021-05" db="EMBL/GenBank/DDBJ databases">
        <title>Energy efficiency and biological interactions define the core microbiome of deep oligotrophic groundwater.</title>
        <authorList>
            <person name="Mehrshad M."/>
            <person name="Lopez-Fernandez M."/>
            <person name="Bell E."/>
            <person name="Bernier-Latmani R."/>
            <person name="Bertilsson S."/>
            <person name="Dopson M."/>
        </authorList>
    </citation>
    <scope>NUCLEOTIDE SEQUENCE</scope>
    <source>
        <strain evidence="1">Modern_marine.mb.64</strain>
    </source>
</reference>
<dbReference type="AlphaFoldDB" id="A0A948RW38"/>
<dbReference type="Proteomes" id="UP000777784">
    <property type="component" value="Unassembled WGS sequence"/>
</dbReference>
<protein>
    <recommendedName>
        <fullName evidence="3">Carbonic anhydrase</fullName>
    </recommendedName>
</protein>
<dbReference type="Pfam" id="PF20393">
    <property type="entry name" value="Pro_CA_2"/>
    <property type="match status" value="1"/>
</dbReference>
<sequence>MASFCTTINCMDGRVQLPVIHYLKERFGADYIDSITEPGPVRILAEQTKTLLIESIFARLTISVESHKSRAVAVVGHHDCAGNPAPKEEQLEQIAQSIRFIKQRFNSIQVIGLWVDENWDVMEWRPSK</sequence>
<dbReference type="InterPro" id="IPR046871">
    <property type="entry name" value="Pro_CA_2"/>
</dbReference>
<evidence type="ECO:0008006" key="3">
    <source>
        <dbReference type="Google" id="ProtNLM"/>
    </source>
</evidence>
<dbReference type="InterPro" id="IPR036874">
    <property type="entry name" value="Carbonic_anhydrase_sf"/>
</dbReference>
<comment type="caution">
    <text evidence="1">The sequence shown here is derived from an EMBL/GenBank/DDBJ whole genome shotgun (WGS) entry which is preliminary data.</text>
</comment>
<name>A0A948RW38_UNCEI</name>
<dbReference type="GO" id="GO:0004089">
    <property type="term" value="F:carbonate dehydratase activity"/>
    <property type="evidence" value="ECO:0007669"/>
    <property type="project" value="InterPro"/>
</dbReference>